<dbReference type="Proteomes" id="UP001229346">
    <property type="component" value="Unassembled WGS sequence"/>
</dbReference>
<keyword evidence="7" id="KW-1185">Reference proteome</keyword>
<reference evidence="6 7" key="1">
    <citation type="submission" date="2023-07" db="EMBL/GenBank/DDBJ databases">
        <title>Sorghum-associated microbial communities from plants grown in Nebraska, USA.</title>
        <authorList>
            <person name="Schachtman D."/>
        </authorList>
    </citation>
    <scope>NUCLEOTIDE SEQUENCE [LARGE SCALE GENOMIC DNA]</scope>
    <source>
        <strain evidence="6 7">CC482</strain>
    </source>
</reference>
<evidence type="ECO:0000256" key="3">
    <source>
        <dbReference type="PROSITE-ProRule" id="PRU00284"/>
    </source>
</evidence>
<evidence type="ECO:0000313" key="7">
    <source>
        <dbReference type="Proteomes" id="UP001229346"/>
    </source>
</evidence>
<feature type="domain" description="Methyl-accepting transducer" evidence="5">
    <location>
        <begin position="51"/>
        <end position="287"/>
    </location>
</feature>
<dbReference type="Gene3D" id="3.30.450.20">
    <property type="entry name" value="PAS domain"/>
    <property type="match status" value="1"/>
</dbReference>
<proteinExistence type="inferred from homology"/>
<dbReference type="InterPro" id="IPR004089">
    <property type="entry name" value="MCPsignal_dom"/>
</dbReference>
<dbReference type="Pfam" id="PF22673">
    <property type="entry name" value="MCP-like_PDC_1"/>
    <property type="match status" value="1"/>
</dbReference>
<comment type="caution">
    <text evidence="6">The sequence shown here is derived from an EMBL/GenBank/DDBJ whole genome shotgun (WGS) entry which is preliminary data.</text>
</comment>
<dbReference type="CDD" id="cd18773">
    <property type="entry name" value="PDC1_HK_sensor"/>
    <property type="match status" value="1"/>
</dbReference>
<dbReference type="PANTHER" id="PTHR32089:SF112">
    <property type="entry name" value="LYSOZYME-LIKE PROTEIN-RELATED"/>
    <property type="match status" value="1"/>
</dbReference>
<dbReference type="PROSITE" id="PS50111">
    <property type="entry name" value="CHEMOTAXIS_TRANSDUC_2"/>
    <property type="match status" value="1"/>
</dbReference>
<dbReference type="Pfam" id="PF00015">
    <property type="entry name" value="MCPsignal"/>
    <property type="match status" value="1"/>
</dbReference>
<sequence>MSAVARWFSRNNPSAEGPSNGDQHERMTKLLNESVVISDQLHAAVDEVDQTIGHLTDIADQSAVQEQTLRAKSSLAMSRIEETFAALQEVSSAAEEISEASAHLNMKSQETKEVVIDVCRSLTSTDQVMSDLNAHNRNMEQHIRQLIDQTSYINEINQFIQEIVSQTSLLALNASIEAAHAGESGRGFAVVAQQIKKLAEQSGEAVKRSSELVEQIENGVKRVVDAVELEKASVERGVAEMAVNKERMDVIFSRIVEVDKLVQQTSAASSQQTAHMAGTTLMLKDVVGSVDETLQSVDGTLRMTKKQREQIGKLNRISRNLQRSSADLCKAVDQVGINRVDNTVKVNVQSLLEWLRVAATDQELASLDEIKHEAMLTELLRSKPEIEAIWSNRDDGSFLFSLPEAGLLNAKGREWWKRAIAGQTFRSEMYVSAITKQPCLTISVPIIKDGVKIIGVIGVDISLK</sequence>
<dbReference type="InterPro" id="IPR004090">
    <property type="entry name" value="Chemotax_Me-accpt_rcpt"/>
</dbReference>
<evidence type="ECO:0000259" key="5">
    <source>
        <dbReference type="PROSITE" id="PS50111"/>
    </source>
</evidence>
<protein>
    <submittedName>
        <fullName evidence="6">Methyl-accepting chemotaxis protein</fullName>
    </submittedName>
</protein>
<dbReference type="SUPFAM" id="SSF58104">
    <property type="entry name" value="Methyl-accepting chemotaxis protein (MCP) signaling domain"/>
    <property type="match status" value="1"/>
</dbReference>
<comment type="similarity">
    <text evidence="2">Belongs to the methyl-accepting chemotaxis (MCP) protein family.</text>
</comment>
<dbReference type="SMART" id="SM00283">
    <property type="entry name" value="MA"/>
    <property type="match status" value="1"/>
</dbReference>
<dbReference type="SUPFAM" id="SSF103190">
    <property type="entry name" value="Sensory domain-like"/>
    <property type="match status" value="1"/>
</dbReference>
<organism evidence="6 7">
    <name type="scientific">Paenibacillus harenae</name>
    <dbReference type="NCBI Taxonomy" id="306543"/>
    <lineage>
        <taxon>Bacteria</taxon>
        <taxon>Bacillati</taxon>
        <taxon>Bacillota</taxon>
        <taxon>Bacilli</taxon>
        <taxon>Bacillales</taxon>
        <taxon>Paenibacillaceae</taxon>
        <taxon>Paenibacillus</taxon>
    </lineage>
</organism>
<evidence type="ECO:0000256" key="2">
    <source>
        <dbReference type="ARBA" id="ARBA00029447"/>
    </source>
</evidence>
<keyword evidence="1 3" id="KW-0807">Transducer</keyword>
<dbReference type="Gene3D" id="1.10.287.950">
    <property type="entry name" value="Methyl-accepting chemotaxis protein"/>
    <property type="match status" value="1"/>
</dbReference>
<name>A0ABT9U6Y5_PAEHA</name>
<feature type="region of interest" description="Disordered" evidence="4">
    <location>
        <begin position="1"/>
        <end position="24"/>
    </location>
</feature>
<accession>A0ABT9U6Y5</accession>
<dbReference type="EMBL" id="JAUSSU010000010">
    <property type="protein sequence ID" value="MDQ0115402.1"/>
    <property type="molecule type" value="Genomic_DNA"/>
</dbReference>
<evidence type="ECO:0000313" key="6">
    <source>
        <dbReference type="EMBL" id="MDQ0115402.1"/>
    </source>
</evidence>
<evidence type="ECO:0000256" key="4">
    <source>
        <dbReference type="SAM" id="MobiDB-lite"/>
    </source>
</evidence>
<dbReference type="RefSeq" id="WP_307206999.1">
    <property type="nucleotide sequence ID" value="NZ_JAUSSU010000010.1"/>
</dbReference>
<dbReference type="InterPro" id="IPR029151">
    <property type="entry name" value="Sensor-like_sf"/>
</dbReference>
<dbReference type="PRINTS" id="PR00260">
    <property type="entry name" value="CHEMTRNSDUCR"/>
</dbReference>
<gene>
    <name evidence="6" type="ORF">J2T15_004860</name>
</gene>
<dbReference type="PANTHER" id="PTHR32089">
    <property type="entry name" value="METHYL-ACCEPTING CHEMOTAXIS PROTEIN MCPB"/>
    <property type="match status" value="1"/>
</dbReference>
<evidence type="ECO:0000256" key="1">
    <source>
        <dbReference type="ARBA" id="ARBA00023224"/>
    </source>
</evidence>